<keyword evidence="1" id="KW-0812">Transmembrane</keyword>
<sequence length="139" mass="14497">MFYALTWFVVVALLALWTLLAWALHAVAIWSVLNAGGLAGAAPGVGGIRLPDWLEPWVPPEVAQWVSQVLAGLAPMVENLLQAAPALADGVTIATWVLWGLGSVLLVLLGIGLHLLVALWRRHSGNGSGPHAGSSISTG</sequence>
<protein>
    <submittedName>
        <fullName evidence="2">Uncharacterized protein</fullName>
    </submittedName>
</protein>
<evidence type="ECO:0000313" key="3">
    <source>
        <dbReference type="Proteomes" id="UP000295361"/>
    </source>
</evidence>
<keyword evidence="3" id="KW-1185">Reference proteome</keyword>
<dbReference type="AlphaFoldDB" id="A0A4R6QGR0"/>
<accession>A0A4R6QGR0</accession>
<dbReference type="EMBL" id="SNXS01000009">
    <property type="protein sequence ID" value="TDP62090.1"/>
    <property type="molecule type" value="Genomic_DNA"/>
</dbReference>
<feature type="transmembrane region" description="Helical" evidence="1">
    <location>
        <begin position="96"/>
        <end position="120"/>
    </location>
</feature>
<dbReference type="OrthoDB" id="8563639at2"/>
<dbReference type="Proteomes" id="UP000295361">
    <property type="component" value="Unassembled WGS sequence"/>
</dbReference>
<name>A0A4R6QGR0_9BURK</name>
<dbReference type="RefSeq" id="WP_133703276.1">
    <property type="nucleotide sequence ID" value="NZ_SNXS01000009.1"/>
</dbReference>
<gene>
    <name evidence="2" type="ORF">DES47_10970</name>
</gene>
<dbReference type="InParanoid" id="A0A4R6QGR0"/>
<keyword evidence="1" id="KW-0472">Membrane</keyword>
<proteinExistence type="predicted"/>
<keyword evidence="1" id="KW-1133">Transmembrane helix</keyword>
<comment type="caution">
    <text evidence="2">The sequence shown here is derived from an EMBL/GenBank/DDBJ whole genome shotgun (WGS) entry which is preliminary data.</text>
</comment>
<evidence type="ECO:0000256" key="1">
    <source>
        <dbReference type="SAM" id="Phobius"/>
    </source>
</evidence>
<evidence type="ECO:0000313" key="2">
    <source>
        <dbReference type="EMBL" id="TDP62090.1"/>
    </source>
</evidence>
<organism evidence="2 3">
    <name type="scientific">Roseateles toxinivorans</name>
    <dbReference type="NCBI Taxonomy" id="270368"/>
    <lineage>
        <taxon>Bacteria</taxon>
        <taxon>Pseudomonadati</taxon>
        <taxon>Pseudomonadota</taxon>
        <taxon>Betaproteobacteria</taxon>
        <taxon>Burkholderiales</taxon>
        <taxon>Sphaerotilaceae</taxon>
        <taxon>Roseateles</taxon>
    </lineage>
</organism>
<reference evidence="2 3" key="1">
    <citation type="submission" date="2019-03" db="EMBL/GenBank/DDBJ databases">
        <title>Genomic Encyclopedia of Type Strains, Phase IV (KMG-IV): sequencing the most valuable type-strain genomes for metagenomic binning, comparative biology and taxonomic classification.</title>
        <authorList>
            <person name="Goeker M."/>
        </authorList>
    </citation>
    <scope>NUCLEOTIDE SEQUENCE [LARGE SCALE GENOMIC DNA]</scope>
    <source>
        <strain evidence="2 3">DSM 16998</strain>
    </source>
</reference>